<dbReference type="OrthoDB" id="8085537at2"/>
<evidence type="ECO:0000313" key="1">
    <source>
        <dbReference type="EMBL" id="TGE15919.1"/>
    </source>
</evidence>
<gene>
    <name evidence="1" type="ORF">E5J99_10825</name>
</gene>
<protein>
    <submittedName>
        <fullName evidence="1">Uncharacterized protein</fullName>
    </submittedName>
</protein>
<organism evidence="1 2">
    <name type="scientific">Hymenobacter elongatus</name>
    <dbReference type="NCBI Taxonomy" id="877208"/>
    <lineage>
        <taxon>Bacteria</taxon>
        <taxon>Pseudomonadati</taxon>
        <taxon>Bacteroidota</taxon>
        <taxon>Cytophagia</taxon>
        <taxon>Cytophagales</taxon>
        <taxon>Hymenobacteraceae</taxon>
        <taxon>Hymenobacter</taxon>
    </lineage>
</organism>
<comment type="caution">
    <text evidence="1">The sequence shown here is derived from an EMBL/GenBank/DDBJ whole genome shotgun (WGS) entry which is preliminary data.</text>
</comment>
<dbReference type="RefSeq" id="WP_135497774.1">
    <property type="nucleotide sequence ID" value="NZ_SRLD01000019.1"/>
</dbReference>
<evidence type="ECO:0000313" key="2">
    <source>
        <dbReference type="Proteomes" id="UP000297739"/>
    </source>
</evidence>
<dbReference type="AlphaFoldDB" id="A0A4Z0PKV5"/>
<sequence length="107" mass="12515">MKVLLDENLPKRLKQDFPEHELYTVRDQQWQGKKNGELLREMLATGFQVLVTFDKNLRYQQNFSKYPIAVVLLNAPDNTYLTLQQLVPPLRQLLQQPLRPGPQVVSL</sequence>
<dbReference type="Proteomes" id="UP000297739">
    <property type="component" value="Unassembled WGS sequence"/>
</dbReference>
<accession>A0A4Z0PKV5</accession>
<keyword evidence="2" id="KW-1185">Reference proteome</keyword>
<reference evidence="1 2" key="1">
    <citation type="submission" date="2019-04" db="EMBL/GenBank/DDBJ databases">
        <authorList>
            <person name="Feng G."/>
            <person name="Zhang J."/>
            <person name="Zhu H."/>
        </authorList>
    </citation>
    <scope>NUCLEOTIDE SEQUENCE [LARGE SCALE GENOMIC DNA]</scope>
    <source>
        <strain evidence="1 2">JCM 17223</strain>
    </source>
</reference>
<dbReference type="EMBL" id="SRLD01000019">
    <property type="protein sequence ID" value="TGE15919.1"/>
    <property type="molecule type" value="Genomic_DNA"/>
</dbReference>
<proteinExistence type="predicted"/>
<name>A0A4Z0PKV5_9BACT</name>